<dbReference type="AlphaFoldDB" id="A0A3A1WLN4"/>
<protein>
    <submittedName>
        <fullName evidence="3">DUF2147 domain-containing protein</fullName>
    </submittedName>
</protein>
<dbReference type="PROSITE" id="PS51257">
    <property type="entry name" value="PROKAR_LIPOPROTEIN"/>
    <property type="match status" value="1"/>
</dbReference>
<gene>
    <name evidence="3" type="ORF">D3218_08095</name>
</gene>
<feature type="domain" description="DUF2147" evidence="2">
    <location>
        <begin position="66"/>
        <end position="111"/>
    </location>
</feature>
<dbReference type="OrthoDB" id="9811671at2"/>
<reference evidence="4" key="1">
    <citation type="submission" date="2018-09" db="EMBL/GenBank/DDBJ databases">
        <authorList>
            <person name="Tuo L."/>
        </authorList>
    </citation>
    <scope>NUCLEOTIDE SEQUENCE [LARGE SCALE GENOMIC DNA]</scope>
    <source>
        <strain evidence="4">M2BS4Y-1</strain>
    </source>
</reference>
<dbReference type="InterPro" id="IPR019223">
    <property type="entry name" value="DUF2147"/>
</dbReference>
<dbReference type="PANTHER" id="PTHR36919">
    <property type="entry name" value="BLR1215 PROTEIN"/>
    <property type="match status" value="1"/>
</dbReference>
<proteinExistence type="predicted"/>
<feature type="chain" id="PRO_5017335653" evidence="1">
    <location>
        <begin position="21"/>
        <end position="116"/>
    </location>
</feature>
<comment type="caution">
    <text evidence="3">The sequence shown here is derived from an EMBL/GenBank/DDBJ whole genome shotgun (WGS) entry which is preliminary data.</text>
</comment>
<evidence type="ECO:0000313" key="4">
    <source>
        <dbReference type="Proteomes" id="UP000265750"/>
    </source>
</evidence>
<keyword evidence="4" id="KW-1185">Reference proteome</keyword>
<accession>A0A3A1WLN4</accession>
<dbReference type="Proteomes" id="UP000265750">
    <property type="component" value="Unassembled WGS sequence"/>
</dbReference>
<dbReference type="EMBL" id="QYRN01000004">
    <property type="protein sequence ID" value="RIY01318.1"/>
    <property type="molecule type" value="Genomic_DNA"/>
</dbReference>
<dbReference type="RefSeq" id="WP_119539485.1">
    <property type="nucleotide sequence ID" value="NZ_QYRN01000004.1"/>
</dbReference>
<name>A0A3A1WLN4_9HYPH</name>
<evidence type="ECO:0000313" key="3">
    <source>
        <dbReference type="EMBL" id="RIY01318.1"/>
    </source>
</evidence>
<dbReference type="Pfam" id="PF09917">
    <property type="entry name" value="DUF2147"/>
    <property type="match status" value="1"/>
</dbReference>
<sequence>MLKPLVLAAALAAACGSARADEPIVGTWRLSNGETVDYAPCGAKFCSTVNTGAYKGKTVGTVEGSGRAYVGTVVDPSSDKSYEGRVEIQGDRLVLTGCVAKVFCRSQTWTRVGEAG</sequence>
<organism evidence="3 4">
    <name type="scientific">Aureimonas flava</name>
    <dbReference type="NCBI Taxonomy" id="2320271"/>
    <lineage>
        <taxon>Bacteria</taxon>
        <taxon>Pseudomonadati</taxon>
        <taxon>Pseudomonadota</taxon>
        <taxon>Alphaproteobacteria</taxon>
        <taxon>Hyphomicrobiales</taxon>
        <taxon>Aurantimonadaceae</taxon>
        <taxon>Aureimonas</taxon>
    </lineage>
</organism>
<evidence type="ECO:0000259" key="2">
    <source>
        <dbReference type="Pfam" id="PF09917"/>
    </source>
</evidence>
<dbReference type="PANTHER" id="PTHR36919:SF2">
    <property type="entry name" value="BLL6627 PROTEIN"/>
    <property type="match status" value="1"/>
</dbReference>
<keyword evidence="1" id="KW-0732">Signal</keyword>
<evidence type="ECO:0000256" key="1">
    <source>
        <dbReference type="SAM" id="SignalP"/>
    </source>
</evidence>
<dbReference type="Gene3D" id="2.40.128.520">
    <property type="match status" value="1"/>
</dbReference>
<feature type="signal peptide" evidence="1">
    <location>
        <begin position="1"/>
        <end position="20"/>
    </location>
</feature>